<dbReference type="InterPro" id="IPR000727">
    <property type="entry name" value="T_SNARE_dom"/>
</dbReference>
<evidence type="ECO:0000256" key="6">
    <source>
        <dbReference type="ARBA" id="ARBA00023136"/>
    </source>
</evidence>
<reference evidence="10 11" key="1">
    <citation type="submission" date="2018-06" db="EMBL/GenBank/DDBJ databases">
        <title>Comparative genomics reveals the genomic features of Rhizophagus irregularis, R. cerebriforme, R. diaphanum and Gigaspora rosea, and their symbiotic lifestyle signature.</title>
        <authorList>
            <person name="Morin E."/>
            <person name="San Clemente H."/>
            <person name="Chen E.C.H."/>
            <person name="De La Providencia I."/>
            <person name="Hainaut M."/>
            <person name="Kuo A."/>
            <person name="Kohler A."/>
            <person name="Murat C."/>
            <person name="Tang N."/>
            <person name="Roy S."/>
            <person name="Loubradou J."/>
            <person name="Henrissat B."/>
            <person name="Grigoriev I.V."/>
            <person name="Corradi N."/>
            <person name="Roux C."/>
            <person name="Martin F.M."/>
        </authorList>
    </citation>
    <scope>NUCLEOTIDE SEQUENCE [LARGE SCALE GENOMIC DNA]</scope>
    <source>
        <strain evidence="10 11">DAOM 194757</strain>
    </source>
</reference>
<keyword evidence="5" id="KW-0175">Coiled coil</keyword>
<dbReference type="SMART" id="SM00503">
    <property type="entry name" value="SynN"/>
    <property type="match status" value="1"/>
</dbReference>
<feature type="region of interest" description="Disordered" evidence="7">
    <location>
        <begin position="1"/>
        <end position="27"/>
    </location>
</feature>
<name>A0A397UA46_9GLOM</name>
<sequence>MSYQGGGYKPAPGPYGSGPSPTSPVPSFFDEVSSIQDMIKLVQDNITRIDELHSRSLGTFSEDEATKRQLESLTENTRNVLVQTKDKIRKLEALNLGLPPHTSDLAVRRAQTANLRQRFLETLQKYQNIEYQNRQKYRARMERQYKIVKPQATQEEIDAALDNDESGQFFAQSLLNSTRYGAAKDALREVQERHDDIKKIEKTISELVNLFQEMQMLVEAQDAPIATIEEHAVQVTKDMESGVQHVEKALESAKGARKKKWICLCICILILIIVAVVVYLYFFKDKIGGGGGNNNSQSNSNTSITPKSNSTSSP</sequence>
<evidence type="ECO:0000256" key="3">
    <source>
        <dbReference type="ARBA" id="ARBA00022692"/>
    </source>
</evidence>
<feature type="transmembrane region" description="Helical" evidence="8">
    <location>
        <begin position="261"/>
        <end position="282"/>
    </location>
</feature>
<dbReference type="FunFam" id="1.20.58.70:FF:000008">
    <property type="entry name" value="Syntaxin family protein"/>
    <property type="match status" value="1"/>
</dbReference>
<dbReference type="Proteomes" id="UP000266673">
    <property type="component" value="Unassembled WGS sequence"/>
</dbReference>
<evidence type="ECO:0000256" key="7">
    <source>
        <dbReference type="SAM" id="MobiDB-lite"/>
    </source>
</evidence>
<dbReference type="STRING" id="44941.A0A397UA46"/>
<organism evidence="10 11">
    <name type="scientific">Gigaspora rosea</name>
    <dbReference type="NCBI Taxonomy" id="44941"/>
    <lineage>
        <taxon>Eukaryota</taxon>
        <taxon>Fungi</taxon>
        <taxon>Fungi incertae sedis</taxon>
        <taxon>Mucoromycota</taxon>
        <taxon>Glomeromycotina</taxon>
        <taxon>Glomeromycetes</taxon>
        <taxon>Diversisporales</taxon>
        <taxon>Gigasporaceae</taxon>
        <taxon>Gigaspora</taxon>
    </lineage>
</organism>
<dbReference type="GO" id="GO:0000149">
    <property type="term" value="F:SNARE binding"/>
    <property type="evidence" value="ECO:0007669"/>
    <property type="project" value="TreeGrafter"/>
</dbReference>
<dbReference type="SUPFAM" id="SSF47661">
    <property type="entry name" value="t-snare proteins"/>
    <property type="match status" value="1"/>
</dbReference>
<proteinExistence type="inferred from homology"/>
<feature type="domain" description="T-SNARE coiled-coil homology" evidence="9">
    <location>
        <begin position="187"/>
        <end position="249"/>
    </location>
</feature>
<evidence type="ECO:0000313" key="10">
    <source>
        <dbReference type="EMBL" id="RIB05958.1"/>
    </source>
</evidence>
<dbReference type="PANTHER" id="PTHR19957">
    <property type="entry name" value="SYNTAXIN"/>
    <property type="match status" value="1"/>
</dbReference>
<comment type="caution">
    <text evidence="10">The sequence shown here is derived from an EMBL/GenBank/DDBJ whole genome shotgun (WGS) entry which is preliminary data.</text>
</comment>
<dbReference type="InterPro" id="IPR010989">
    <property type="entry name" value="SNARE"/>
</dbReference>
<keyword evidence="6 8" id="KW-0472">Membrane</keyword>
<dbReference type="PANTHER" id="PTHR19957:SF307">
    <property type="entry name" value="PROTEIN SSO1-RELATED"/>
    <property type="match status" value="1"/>
</dbReference>
<comment type="subcellular location">
    <subcellularLocation>
        <location evidence="1">Membrane</location>
        <topology evidence="1">Single-pass type IV membrane protein</topology>
    </subcellularLocation>
</comment>
<dbReference type="InterPro" id="IPR006011">
    <property type="entry name" value="Syntaxin_N"/>
</dbReference>
<dbReference type="GO" id="GO:0006906">
    <property type="term" value="P:vesicle fusion"/>
    <property type="evidence" value="ECO:0007669"/>
    <property type="project" value="TreeGrafter"/>
</dbReference>
<dbReference type="GO" id="GO:0006886">
    <property type="term" value="P:intracellular protein transport"/>
    <property type="evidence" value="ECO:0007669"/>
    <property type="project" value="TreeGrafter"/>
</dbReference>
<evidence type="ECO:0000259" key="9">
    <source>
        <dbReference type="PROSITE" id="PS50192"/>
    </source>
</evidence>
<evidence type="ECO:0000313" key="11">
    <source>
        <dbReference type="Proteomes" id="UP000266673"/>
    </source>
</evidence>
<dbReference type="GO" id="GO:0006887">
    <property type="term" value="P:exocytosis"/>
    <property type="evidence" value="ECO:0007669"/>
    <property type="project" value="TreeGrafter"/>
</dbReference>
<dbReference type="GO" id="GO:0005886">
    <property type="term" value="C:plasma membrane"/>
    <property type="evidence" value="ECO:0007669"/>
    <property type="project" value="TreeGrafter"/>
</dbReference>
<dbReference type="OrthoDB" id="10255013at2759"/>
<protein>
    <submittedName>
        <fullName evidence="10">t-SNARE</fullName>
    </submittedName>
</protein>
<keyword evidence="4 8" id="KW-1133">Transmembrane helix</keyword>
<dbReference type="GO" id="GO:0005484">
    <property type="term" value="F:SNAP receptor activity"/>
    <property type="evidence" value="ECO:0007669"/>
    <property type="project" value="TreeGrafter"/>
</dbReference>
<evidence type="ECO:0000256" key="5">
    <source>
        <dbReference type="ARBA" id="ARBA00023054"/>
    </source>
</evidence>
<dbReference type="AlphaFoldDB" id="A0A397UA46"/>
<dbReference type="GO" id="GO:0031201">
    <property type="term" value="C:SNARE complex"/>
    <property type="evidence" value="ECO:0007669"/>
    <property type="project" value="TreeGrafter"/>
</dbReference>
<keyword evidence="11" id="KW-1185">Reference proteome</keyword>
<accession>A0A397UA46</accession>
<dbReference type="EMBL" id="QKWP01001890">
    <property type="protein sequence ID" value="RIB05958.1"/>
    <property type="molecule type" value="Genomic_DNA"/>
</dbReference>
<dbReference type="GO" id="GO:0048278">
    <property type="term" value="P:vesicle docking"/>
    <property type="evidence" value="ECO:0007669"/>
    <property type="project" value="TreeGrafter"/>
</dbReference>
<keyword evidence="3 8" id="KW-0812">Transmembrane</keyword>
<dbReference type="CDD" id="cd15849">
    <property type="entry name" value="SNARE_Sso1"/>
    <property type="match status" value="1"/>
</dbReference>
<comment type="similarity">
    <text evidence="2">Belongs to the syntaxin family.</text>
</comment>
<evidence type="ECO:0000256" key="1">
    <source>
        <dbReference type="ARBA" id="ARBA00004211"/>
    </source>
</evidence>
<dbReference type="CDD" id="cd00179">
    <property type="entry name" value="SynN"/>
    <property type="match status" value="1"/>
</dbReference>
<evidence type="ECO:0000256" key="2">
    <source>
        <dbReference type="ARBA" id="ARBA00009063"/>
    </source>
</evidence>
<gene>
    <name evidence="10" type="ORF">C2G38_2047173</name>
</gene>
<dbReference type="GO" id="GO:0012505">
    <property type="term" value="C:endomembrane system"/>
    <property type="evidence" value="ECO:0007669"/>
    <property type="project" value="TreeGrafter"/>
</dbReference>
<evidence type="ECO:0000256" key="8">
    <source>
        <dbReference type="SAM" id="Phobius"/>
    </source>
</evidence>
<dbReference type="InterPro" id="IPR045242">
    <property type="entry name" value="Syntaxin"/>
</dbReference>
<feature type="region of interest" description="Disordered" evidence="7">
    <location>
        <begin position="292"/>
        <end position="314"/>
    </location>
</feature>
<dbReference type="SMART" id="SM00397">
    <property type="entry name" value="t_SNARE"/>
    <property type="match status" value="1"/>
</dbReference>
<feature type="compositionally biased region" description="Polar residues" evidence="7">
    <location>
        <begin position="302"/>
        <end position="314"/>
    </location>
</feature>
<dbReference type="Gene3D" id="1.20.58.70">
    <property type="match status" value="1"/>
</dbReference>
<evidence type="ECO:0000256" key="4">
    <source>
        <dbReference type="ARBA" id="ARBA00022989"/>
    </source>
</evidence>
<dbReference type="PROSITE" id="PS50192">
    <property type="entry name" value="T_SNARE"/>
    <property type="match status" value="1"/>
</dbReference>
<dbReference type="Pfam" id="PF05739">
    <property type="entry name" value="SNARE"/>
    <property type="match status" value="1"/>
</dbReference>
<dbReference type="Pfam" id="PF00804">
    <property type="entry name" value="Syntaxin"/>
    <property type="match status" value="1"/>
</dbReference>